<gene>
    <name evidence="3 5" type="primary">recD</name>
    <name evidence="5" type="ORF">GCM10007852_06680</name>
</gene>
<evidence type="ECO:0000256" key="2">
    <source>
        <dbReference type="ARBA" id="ARBA00022840"/>
    </source>
</evidence>
<dbReference type="PANTHER" id="PTHR43788:SF6">
    <property type="entry name" value="DNA HELICASE B"/>
    <property type="match status" value="1"/>
</dbReference>
<keyword evidence="3" id="KW-0413">Isomerase</keyword>
<keyword evidence="1" id="KW-0547">Nucleotide-binding</keyword>
<dbReference type="Pfam" id="PF13538">
    <property type="entry name" value="UvrD_C_2"/>
    <property type="match status" value="1"/>
</dbReference>
<comment type="similarity">
    <text evidence="3">Belongs to the RecD family.</text>
</comment>
<dbReference type="GO" id="GO:0043139">
    <property type="term" value="F:5'-3' DNA helicase activity"/>
    <property type="evidence" value="ECO:0007669"/>
    <property type="project" value="UniProtKB-UniRule"/>
</dbReference>
<dbReference type="AlphaFoldDB" id="A0AA37T183"/>
<reference evidence="5" key="2">
    <citation type="submission" date="2023-01" db="EMBL/GenBank/DDBJ databases">
        <title>Draft genome sequence of Agaribacter marinus strain NBRC 110023.</title>
        <authorList>
            <person name="Sun Q."/>
            <person name="Mori K."/>
        </authorList>
    </citation>
    <scope>NUCLEOTIDE SEQUENCE</scope>
    <source>
        <strain evidence="5">NBRC 110023</strain>
    </source>
</reference>
<dbReference type="NCBIfam" id="TIGR01447">
    <property type="entry name" value="recD"/>
    <property type="match status" value="1"/>
</dbReference>
<keyword evidence="3" id="KW-0238">DNA-binding</keyword>
<evidence type="ECO:0000256" key="3">
    <source>
        <dbReference type="HAMAP-Rule" id="MF_01487"/>
    </source>
</evidence>
<dbReference type="Gene3D" id="3.40.50.300">
    <property type="entry name" value="P-loop containing nucleotide triphosphate hydrolases"/>
    <property type="match status" value="3"/>
</dbReference>
<dbReference type="CDD" id="cd17933">
    <property type="entry name" value="DEXSc_RecD-like"/>
    <property type="match status" value="1"/>
</dbReference>
<evidence type="ECO:0000313" key="5">
    <source>
        <dbReference type="EMBL" id="GLR69760.1"/>
    </source>
</evidence>
<dbReference type="InterPro" id="IPR027417">
    <property type="entry name" value="P-loop_NTPase"/>
</dbReference>
<dbReference type="Pfam" id="PF13245">
    <property type="entry name" value="AAA_19"/>
    <property type="match status" value="1"/>
</dbReference>
<dbReference type="InterPro" id="IPR027785">
    <property type="entry name" value="UvrD-like_helicase_C"/>
</dbReference>
<dbReference type="PANTHER" id="PTHR43788">
    <property type="entry name" value="DNA2/NAM7 HELICASE FAMILY MEMBER"/>
    <property type="match status" value="1"/>
</dbReference>
<dbReference type="GO" id="GO:0009338">
    <property type="term" value="C:exodeoxyribonuclease V complex"/>
    <property type="evidence" value="ECO:0007669"/>
    <property type="project" value="InterPro"/>
</dbReference>
<comment type="catalytic activity">
    <reaction evidence="3">
        <text>ATP + H2O = ADP + phosphate + H(+)</text>
        <dbReference type="Rhea" id="RHEA:13065"/>
        <dbReference type="ChEBI" id="CHEBI:15377"/>
        <dbReference type="ChEBI" id="CHEBI:15378"/>
        <dbReference type="ChEBI" id="CHEBI:30616"/>
        <dbReference type="ChEBI" id="CHEBI:43474"/>
        <dbReference type="ChEBI" id="CHEBI:456216"/>
        <dbReference type="EC" id="5.6.2.3"/>
    </reaction>
</comment>
<dbReference type="GO" id="GO:0005524">
    <property type="term" value="F:ATP binding"/>
    <property type="evidence" value="ECO:0007669"/>
    <property type="project" value="UniProtKB-KW"/>
</dbReference>
<comment type="caution">
    <text evidence="5">The sequence shown here is derived from an EMBL/GenBank/DDBJ whole genome shotgun (WGS) entry which is preliminary data.</text>
</comment>
<reference evidence="5" key="1">
    <citation type="journal article" date="2014" name="Int. J. Syst. Evol. Microbiol.">
        <title>Complete genome sequence of Corynebacterium casei LMG S-19264T (=DSM 44701T), isolated from a smear-ripened cheese.</title>
        <authorList>
            <consortium name="US DOE Joint Genome Institute (JGI-PGF)"/>
            <person name="Walter F."/>
            <person name="Albersmeier A."/>
            <person name="Kalinowski J."/>
            <person name="Ruckert C."/>
        </authorList>
    </citation>
    <scope>NUCLEOTIDE SEQUENCE</scope>
    <source>
        <strain evidence="5">NBRC 110023</strain>
    </source>
</reference>
<dbReference type="GO" id="GO:0003677">
    <property type="term" value="F:DNA binding"/>
    <property type="evidence" value="ECO:0007669"/>
    <property type="project" value="UniProtKB-UniRule"/>
</dbReference>
<keyword evidence="3" id="KW-0540">Nuclease</keyword>
<evidence type="ECO:0000256" key="1">
    <source>
        <dbReference type="ARBA" id="ARBA00022741"/>
    </source>
</evidence>
<dbReference type="Proteomes" id="UP001156601">
    <property type="component" value="Unassembled WGS sequence"/>
</dbReference>
<keyword evidence="3" id="KW-0347">Helicase</keyword>
<dbReference type="HAMAP" id="MF_01487">
    <property type="entry name" value="RecD"/>
    <property type="match status" value="1"/>
</dbReference>
<sequence>MNNTIHDLLSAVGSPYANAQDCVDKCYGVEFSDVYAATLLLNKLVNFIDEDSSNDAELLCELFHIFLALIYQQGLGNSCLYIDDIAGKTLWLAPDASNQNDAFTFTHLAQIQTYLENVSTGLDKLEAIELAWPRLYTRRFYHYEKVLCDAVFSRVGHSSLGKNMSADADVNASANDTGAFEQTLKAQWPLVFGNETDILSSQALAVLNTLTSTFSIITGAAGTGKTYSVARLLYLAFSCLSVPPSNMLLLAPTGKAANRLQESISAELMRVKPVNDMPLFYQDLLQLQPLTLHRVLKINPNNGQAKYNLHNKLTAKLVVIDEASMVDLSLMCKLILALPADCRIVLIGDPNQLPSVEAGCILADIVRYAGTTLSKRKLSTCYSLLGMQLPNDVNDRVFHTEPLTSELASKNICVGLTQGMRSVDGINKVASAVLSGNVDKLIAMSENASTYARPPWSFVELDDSNDGKHIHLTGFVEKYVQNTLAPHFRHVAEQPSLLEAWNALRNFVCLSAFRVGAFGTEKLNQHVTKQLNFSVPSQSGFLKGQAIMIEKNDYALQLFNGDLGIVWPDEKGQFWAWFPNGVSSDATCHPLMFRQFSLYTLPQNSAAYALTIHKTQGSEYEMVDILLPEMQEKLVTRQLLYTAITRAKSNVSLYSSNRILGQTLQNDIKRSSGLDAMFAMREESMGES</sequence>
<feature type="domain" description="UvrD-like helicase C-terminal" evidence="4">
    <location>
        <begin position="607"/>
        <end position="653"/>
    </location>
</feature>
<comment type="caution">
    <text evidence="3">Lacks conserved residue(s) required for the propagation of feature annotation.</text>
</comment>
<dbReference type="InterPro" id="IPR006344">
    <property type="entry name" value="RecD"/>
</dbReference>
<dbReference type="EC" id="5.6.2.3" evidence="3"/>
<keyword evidence="2" id="KW-0067">ATP-binding</keyword>
<comment type="subunit">
    <text evidence="3">Heterotrimer of RecB, RecC and RecD. All subunits contribute to DNA-binding.</text>
</comment>
<dbReference type="GO" id="GO:0008854">
    <property type="term" value="F:exodeoxyribonuclease V activity"/>
    <property type="evidence" value="ECO:0007669"/>
    <property type="project" value="InterPro"/>
</dbReference>
<keyword evidence="3" id="KW-0227">DNA damage</keyword>
<evidence type="ECO:0000259" key="4">
    <source>
        <dbReference type="Pfam" id="PF13538"/>
    </source>
</evidence>
<protein>
    <recommendedName>
        <fullName evidence="3">RecBCD enzyme subunit RecD</fullName>
        <ecNumber evidence="3">5.6.2.3</ecNumber>
    </recommendedName>
    <alternativeName>
        <fullName evidence="3">DNA 5'-3' helicase subunit RecD</fullName>
    </alternativeName>
    <alternativeName>
        <fullName evidence="3">Exonuclease V subunit RecD</fullName>
        <shortName evidence="3">ExoV subunit RecD</shortName>
    </alternativeName>
    <alternativeName>
        <fullName evidence="3">Helicase/nuclease RecBCD subunit RecD</fullName>
    </alternativeName>
</protein>
<comment type="miscellaneous">
    <text evidence="3">In the RecBCD complex, RecB has a slow 3'-5' helicase, an exonuclease activity and loads RecA onto ssDNA, RecD has a fast 5'-3' helicase activity, while RecC stimulates the ATPase and processivity of the RecB helicase and contributes to recognition of the Chi site.</text>
</comment>
<evidence type="ECO:0000313" key="6">
    <source>
        <dbReference type="Proteomes" id="UP001156601"/>
    </source>
</evidence>
<dbReference type="RefSeq" id="WP_284216071.1">
    <property type="nucleotide sequence ID" value="NZ_BSOT01000005.1"/>
</dbReference>
<name>A0AA37T183_9ALTE</name>
<proteinExistence type="inferred from homology"/>
<organism evidence="5 6">
    <name type="scientific">Agaribacter marinus</name>
    <dbReference type="NCBI Taxonomy" id="1431249"/>
    <lineage>
        <taxon>Bacteria</taxon>
        <taxon>Pseudomonadati</taxon>
        <taxon>Pseudomonadota</taxon>
        <taxon>Gammaproteobacteria</taxon>
        <taxon>Alteromonadales</taxon>
        <taxon>Alteromonadaceae</taxon>
        <taxon>Agaribacter</taxon>
    </lineage>
</organism>
<comment type="function">
    <text evidence="3">A helicase/nuclease that prepares dsDNA breaks (DSB) for recombinational DNA repair. Binds to DSBs and unwinds DNA via a highly rapid and processive ATP-dependent bidirectional helicase activity. Unwinds dsDNA until it encounters a Chi (crossover hotspot instigator) sequence from the 3' direction. Cuts ssDNA a few nucleotides 3' to the Chi site. The properties and activities of the enzyme are changed at Chi. The Chi-altered holoenzyme produces a long 3'-ssDNA overhang and facilitates RecA-binding to the ssDNA for homologous DNA recombination and repair. Holoenzyme degrades any linearized DNA that is unable to undergo homologous recombination. In the holoenzyme this subunit has ssDNA-dependent ATPase and 5'-3' helicase activity. When added to pre-assembled RecBC greatly stimulates nuclease activity and augments holoenzyme processivity. Negatively regulates the RecA-loading ability of RecBCD.</text>
</comment>
<keyword evidence="6" id="KW-1185">Reference proteome</keyword>
<keyword evidence="3" id="KW-0269">Exonuclease</keyword>
<accession>A0AA37T183</accession>
<dbReference type="GO" id="GO:0017116">
    <property type="term" value="F:single-stranded DNA helicase activity"/>
    <property type="evidence" value="ECO:0007669"/>
    <property type="project" value="TreeGrafter"/>
</dbReference>
<dbReference type="InterPro" id="IPR050534">
    <property type="entry name" value="Coronavir_polyprotein_1ab"/>
</dbReference>
<keyword evidence="3" id="KW-0378">Hydrolase</keyword>
<dbReference type="EMBL" id="BSOT01000005">
    <property type="protein sequence ID" value="GLR69760.1"/>
    <property type="molecule type" value="Genomic_DNA"/>
</dbReference>
<keyword evidence="3" id="KW-0234">DNA repair</keyword>
<dbReference type="SUPFAM" id="SSF52540">
    <property type="entry name" value="P-loop containing nucleoside triphosphate hydrolases"/>
    <property type="match status" value="1"/>
</dbReference>
<dbReference type="GO" id="GO:0000724">
    <property type="term" value="P:double-strand break repair via homologous recombination"/>
    <property type="evidence" value="ECO:0007669"/>
    <property type="project" value="UniProtKB-UniRule"/>
</dbReference>
<dbReference type="CDD" id="cd18809">
    <property type="entry name" value="SF1_C_RecD"/>
    <property type="match status" value="1"/>
</dbReference>